<evidence type="ECO:0000313" key="3">
    <source>
        <dbReference type="Proteomes" id="UP001501705"/>
    </source>
</evidence>
<dbReference type="EMBL" id="BAAAPH010000001">
    <property type="protein sequence ID" value="GAA1550175.1"/>
    <property type="molecule type" value="Genomic_DNA"/>
</dbReference>
<keyword evidence="3" id="KW-1185">Reference proteome</keyword>
<name>A0ABP4MTR7_9ACTN</name>
<reference evidence="3" key="1">
    <citation type="journal article" date="2019" name="Int. J. Syst. Evol. Microbiol.">
        <title>The Global Catalogue of Microorganisms (GCM) 10K type strain sequencing project: providing services to taxonomists for standard genome sequencing and annotation.</title>
        <authorList>
            <consortium name="The Broad Institute Genomics Platform"/>
            <consortium name="The Broad Institute Genome Sequencing Center for Infectious Disease"/>
            <person name="Wu L."/>
            <person name="Ma J."/>
        </authorList>
    </citation>
    <scope>NUCLEOTIDE SEQUENCE [LARGE SCALE GENOMIC DNA]</scope>
    <source>
        <strain evidence="3">JCM 15572</strain>
    </source>
</reference>
<accession>A0ABP4MTR7</accession>
<evidence type="ECO:0000313" key="2">
    <source>
        <dbReference type="EMBL" id="GAA1550175.1"/>
    </source>
</evidence>
<dbReference type="InterPro" id="IPR018958">
    <property type="entry name" value="Knr4/Smi1-like_dom"/>
</dbReference>
<dbReference type="Proteomes" id="UP001501705">
    <property type="component" value="Unassembled WGS sequence"/>
</dbReference>
<organism evidence="2 3">
    <name type="scientific">Kribbella hippodromi</name>
    <dbReference type="NCBI Taxonomy" id="434347"/>
    <lineage>
        <taxon>Bacteria</taxon>
        <taxon>Bacillati</taxon>
        <taxon>Actinomycetota</taxon>
        <taxon>Actinomycetes</taxon>
        <taxon>Propionibacteriales</taxon>
        <taxon>Kribbellaceae</taxon>
        <taxon>Kribbella</taxon>
    </lineage>
</organism>
<dbReference type="InterPro" id="IPR037883">
    <property type="entry name" value="Knr4/Smi1-like_sf"/>
</dbReference>
<sequence>MDAAAWRDLLRDGHGWLELQPPVDPDEIAAAEVRLGVTFPSELRGLFRATDGIYDKRGQWFVLWRLEDVVQRNLEAGNGLDYATRRLLSIGDDGTGAPFCITLDGESAVFSWSPIEREARPLAPGLRKFWLGWLAGEIST</sequence>
<dbReference type="SMART" id="SM00860">
    <property type="entry name" value="SMI1_KNR4"/>
    <property type="match status" value="1"/>
</dbReference>
<dbReference type="RefSeq" id="WP_344231498.1">
    <property type="nucleotide sequence ID" value="NZ_BAAAPH010000001.1"/>
</dbReference>
<feature type="domain" description="Knr4/Smi1-like" evidence="1">
    <location>
        <begin position="22"/>
        <end position="136"/>
    </location>
</feature>
<gene>
    <name evidence="2" type="ORF">GCM10009804_03470</name>
</gene>
<comment type="caution">
    <text evidence="2">The sequence shown here is derived from an EMBL/GenBank/DDBJ whole genome shotgun (WGS) entry which is preliminary data.</text>
</comment>
<dbReference type="SUPFAM" id="SSF160631">
    <property type="entry name" value="SMI1/KNR4-like"/>
    <property type="match status" value="1"/>
</dbReference>
<evidence type="ECO:0000259" key="1">
    <source>
        <dbReference type="SMART" id="SM00860"/>
    </source>
</evidence>
<proteinExistence type="predicted"/>
<protein>
    <recommendedName>
        <fullName evidence="1">Knr4/Smi1-like domain-containing protein</fullName>
    </recommendedName>
</protein>
<dbReference type="Pfam" id="PF09346">
    <property type="entry name" value="SMI1_KNR4"/>
    <property type="match status" value="1"/>
</dbReference>
<dbReference type="Gene3D" id="3.40.1580.10">
    <property type="entry name" value="SMI1/KNR4-like"/>
    <property type="match status" value="1"/>
</dbReference>